<comment type="subcellular location">
    <subcellularLocation>
        <location evidence="4">Cytoplasm</location>
    </subcellularLocation>
</comment>
<evidence type="ECO:0000256" key="4">
    <source>
        <dbReference type="RuleBase" id="RU367045"/>
    </source>
</evidence>
<organism evidence="6 7">
    <name type="scientific">Sphagnum troendelagicum</name>
    <dbReference type="NCBI Taxonomy" id="128251"/>
    <lineage>
        <taxon>Eukaryota</taxon>
        <taxon>Viridiplantae</taxon>
        <taxon>Streptophyta</taxon>
        <taxon>Embryophyta</taxon>
        <taxon>Bryophyta</taxon>
        <taxon>Sphagnophytina</taxon>
        <taxon>Sphagnopsida</taxon>
        <taxon>Sphagnales</taxon>
        <taxon>Sphagnaceae</taxon>
        <taxon>Sphagnum</taxon>
    </lineage>
</organism>
<evidence type="ECO:0000256" key="5">
    <source>
        <dbReference type="SAM" id="MobiDB-lite"/>
    </source>
</evidence>
<keyword evidence="4" id="KW-0479">Metal-binding</keyword>
<keyword evidence="3 4" id="KW-0067">ATP-binding</keyword>
<keyword evidence="4" id="KW-0963">Cytoplasm</keyword>
<protein>
    <recommendedName>
        <fullName evidence="4">Vesicle-fusing ATPase</fullName>
        <ecNumber evidence="4">3.6.4.6</ecNumber>
    </recommendedName>
</protein>
<comment type="similarity">
    <text evidence="1 4">Belongs to the AAA ATPase family.</text>
</comment>
<keyword evidence="4" id="KW-0931">ER-Golgi transport</keyword>
<keyword evidence="2 4" id="KW-0547">Nucleotide-binding</keyword>
<keyword evidence="4" id="KW-0813">Transport</keyword>
<proteinExistence type="inferred from homology"/>
<dbReference type="EMBL" id="OZ019897">
    <property type="protein sequence ID" value="CAK9225515.1"/>
    <property type="molecule type" value="Genomic_DNA"/>
</dbReference>
<feature type="region of interest" description="Disordered" evidence="5">
    <location>
        <begin position="92"/>
        <end position="115"/>
    </location>
</feature>
<sequence>MFYQLFDVWQGWKLLVIGTSSVEDKILESMSLLNIFNVHLNVPNLKPSDMKQVLEEIEVFDPAEIDDAVTAVRKEIPTKRLLMLIETAAQGGDKGVSDHQEYGGNQEYKGHQEHEGKEKIKLDYFYEGLHGINI</sequence>
<comment type="cofactor">
    <cofactor evidence="4">
        <name>Mg(2+)</name>
        <dbReference type="ChEBI" id="CHEBI:18420"/>
    </cofactor>
    <text evidence="4">Binds 1 Mg(2+) ion per subunit.</text>
</comment>
<comment type="catalytic activity">
    <reaction evidence="4">
        <text>ATP + H2O = ADP + phosphate + H(+)</text>
        <dbReference type="Rhea" id="RHEA:13065"/>
        <dbReference type="ChEBI" id="CHEBI:15377"/>
        <dbReference type="ChEBI" id="CHEBI:15378"/>
        <dbReference type="ChEBI" id="CHEBI:30616"/>
        <dbReference type="ChEBI" id="CHEBI:43474"/>
        <dbReference type="ChEBI" id="CHEBI:456216"/>
        <dbReference type="EC" id="3.6.4.6"/>
    </reaction>
</comment>
<keyword evidence="4" id="KW-0460">Magnesium</keyword>
<evidence type="ECO:0000256" key="2">
    <source>
        <dbReference type="ARBA" id="ARBA00022741"/>
    </source>
</evidence>
<evidence type="ECO:0000313" key="6">
    <source>
        <dbReference type="EMBL" id="CAK9225515.1"/>
    </source>
</evidence>
<gene>
    <name evidence="6" type="ORF">CSSPTR1EN2_LOCUS17629</name>
</gene>
<reference evidence="6" key="1">
    <citation type="submission" date="2024-02" db="EMBL/GenBank/DDBJ databases">
        <authorList>
            <consortium name="ELIXIR-Norway"/>
            <consortium name="Elixir Norway"/>
        </authorList>
    </citation>
    <scope>NUCLEOTIDE SEQUENCE</scope>
</reference>
<name>A0ABP0UMI1_9BRYO</name>
<keyword evidence="4" id="KW-0653">Protein transport</keyword>
<comment type="function">
    <text evidence="4">Required for vesicle-mediated transport. Catalyzes the fusion of transport vesicles within the Golgi cisternae. Is also required for transport from the endoplasmic reticulum to the Golgi stack. Seems to function as a fusion protein required for the delivery of cargo proteins to all compartments of the Golgi stack independent of vesicle origin.</text>
</comment>
<evidence type="ECO:0000256" key="3">
    <source>
        <dbReference type="ARBA" id="ARBA00022840"/>
    </source>
</evidence>
<dbReference type="InterPro" id="IPR039812">
    <property type="entry name" value="Vesicle-fus_ATPase"/>
</dbReference>
<dbReference type="Proteomes" id="UP001497512">
    <property type="component" value="Chromosome 5"/>
</dbReference>
<dbReference type="EC" id="3.6.4.6" evidence="4"/>
<accession>A0ABP0UMI1</accession>
<evidence type="ECO:0000256" key="1">
    <source>
        <dbReference type="ARBA" id="ARBA00006914"/>
    </source>
</evidence>
<dbReference type="PANTHER" id="PTHR23078:SF3">
    <property type="entry name" value="VESICLE-FUSING ATPASE"/>
    <property type="match status" value="1"/>
</dbReference>
<dbReference type="PANTHER" id="PTHR23078">
    <property type="entry name" value="VESICULAR-FUSION PROTEIN NSF"/>
    <property type="match status" value="1"/>
</dbReference>
<keyword evidence="7" id="KW-1185">Reference proteome</keyword>
<keyword evidence="4" id="KW-0378">Hydrolase</keyword>
<evidence type="ECO:0000313" key="7">
    <source>
        <dbReference type="Proteomes" id="UP001497512"/>
    </source>
</evidence>